<feature type="transmembrane region" description="Helical" evidence="6">
    <location>
        <begin position="140"/>
        <end position="157"/>
    </location>
</feature>
<name>A0A0S7WVF6_UNCT6</name>
<feature type="transmembrane region" description="Helical" evidence="6">
    <location>
        <begin position="106"/>
        <end position="128"/>
    </location>
</feature>
<evidence type="ECO:0000256" key="4">
    <source>
        <dbReference type="ARBA" id="ARBA00022989"/>
    </source>
</evidence>
<reference evidence="7 8" key="1">
    <citation type="journal article" date="2015" name="Microbiome">
        <title>Genomic resolution of linkages in carbon, nitrogen, and sulfur cycling among widespread estuary sediment bacteria.</title>
        <authorList>
            <person name="Baker B.J."/>
            <person name="Lazar C.S."/>
            <person name="Teske A.P."/>
            <person name="Dick G.J."/>
        </authorList>
    </citation>
    <scope>NUCLEOTIDE SEQUENCE [LARGE SCALE GENOMIC DNA]</scope>
    <source>
        <strain evidence="7">DG_24</strain>
    </source>
</reference>
<dbReference type="Pfam" id="PF01943">
    <property type="entry name" value="Polysacc_synt"/>
    <property type="match status" value="1"/>
</dbReference>
<dbReference type="EMBL" id="LIZS01000009">
    <property type="protein sequence ID" value="KPJ53967.1"/>
    <property type="molecule type" value="Genomic_DNA"/>
</dbReference>
<feature type="transmembrane region" description="Helical" evidence="6">
    <location>
        <begin position="163"/>
        <end position="182"/>
    </location>
</feature>
<evidence type="ECO:0000256" key="6">
    <source>
        <dbReference type="SAM" id="Phobius"/>
    </source>
</evidence>
<protein>
    <submittedName>
        <fullName evidence="7">Uncharacterized protein</fullName>
    </submittedName>
</protein>
<accession>A0A0S7WVF6</accession>
<keyword evidence="4 6" id="KW-1133">Transmembrane helix</keyword>
<keyword evidence="5 6" id="KW-0472">Membrane</keyword>
<feature type="transmembrane region" description="Helical" evidence="6">
    <location>
        <begin position="211"/>
        <end position="231"/>
    </location>
</feature>
<comment type="caution">
    <text evidence="7">The sequence shown here is derived from an EMBL/GenBank/DDBJ whole genome shotgun (WGS) entry which is preliminary data.</text>
</comment>
<evidence type="ECO:0000256" key="2">
    <source>
        <dbReference type="ARBA" id="ARBA00022475"/>
    </source>
</evidence>
<dbReference type="InterPro" id="IPR002797">
    <property type="entry name" value="Polysacc_synth"/>
</dbReference>
<organism evidence="7 8">
    <name type="scientific">candidate division TA06 bacterium DG_24</name>
    <dbReference type="NCBI Taxonomy" id="1703770"/>
    <lineage>
        <taxon>Bacteria</taxon>
        <taxon>Bacteria division TA06</taxon>
    </lineage>
</organism>
<dbReference type="InterPro" id="IPR050833">
    <property type="entry name" value="Poly_Biosynth_Transport"/>
</dbReference>
<feature type="transmembrane region" description="Helical" evidence="6">
    <location>
        <begin position="75"/>
        <end position="94"/>
    </location>
</feature>
<feature type="transmembrane region" description="Helical" evidence="6">
    <location>
        <begin position="243"/>
        <end position="262"/>
    </location>
</feature>
<evidence type="ECO:0000313" key="8">
    <source>
        <dbReference type="Proteomes" id="UP000052008"/>
    </source>
</evidence>
<comment type="subcellular location">
    <subcellularLocation>
        <location evidence="1">Cell membrane</location>
        <topology evidence="1">Multi-pass membrane protein</topology>
    </subcellularLocation>
</comment>
<sequence>MGGAVGEYGLALVSSIVLTRLMSVHDYGLVSFLLSPVWIVSTICLFGLPFLFVCDVAKLEEKGRLAAVRGHLDRGLVIAVASSIIVTLLLVLAWTLRVLPDHNEALLILAIYASPASLMAFAGFVFTTLQRVRFAVASQLVLRLLTLVTVAGVYLATKNVVSAVGAAMVPLLLVAVIEWFLLRRIVPPISPEDARVGYWEVLKRSASYGRWVVPQNVVAMAFMPAALWIVGFRSMTETAYLKIAFVLATMCSAPFVQLVSVLQQRLSRFASYPGDDLLRTKGREVQDLVMPIVLVVASLVIIVHRIGIQILYGPQYAPSSRHVMVLVPSVVFYILFYLMTLVPNARGRVDVTTKAYLAGFACFVALAWVLVGPLGAIGAAWALLLSRVVASMIILSVFSRHVVFSARWLVALPLLLLALLVNWQTIFIVPAVGWLVALIWTRRIHTLGLVDAVHSSSVEETVRAP</sequence>
<dbReference type="PANTHER" id="PTHR30250">
    <property type="entry name" value="PST FAMILY PREDICTED COLANIC ACID TRANSPORTER"/>
    <property type="match status" value="1"/>
</dbReference>
<evidence type="ECO:0000256" key="5">
    <source>
        <dbReference type="ARBA" id="ARBA00023136"/>
    </source>
</evidence>
<feature type="transmembrane region" description="Helical" evidence="6">
    <location>
        <begin position="288"/>
        <end position="311"/>
    </location>
</feature>
<evidence type="ECO:0000256" key="3">
    <source>
        <dbReference type="ARBA" id="ARBA00022692"/>
    </source>
</evidence>
<feature type="transmembrane region" description="Helical" evidence="6">
    <location>
        <begin position="27"/>
        <end position="54"/>
    </location>
</feature>
<keyword evidence="2" id="KW-1003">Cell membrane</keyword>
<gene>
    <name evidence="7" type="ORF">AMJ39_02525</name>
</gene>
<feature type="transmembrane region" description="Helical" evidence="6">
    <location>
        <begin position="410"/>
        <end position="440"/>
    </location>
</feature>
<feature type="transmembrane region" description="Helical" evidence="6">
    <location>
        <begin position="377"/>
        <end position="398"/>
    </location>
</feature>
<keyword evidence="3 6" id="KW-0812">Transmembrane</keyword>
<dbReference type="Proteomes" id="UP000052008">
    <property type="component" value="Unassembled WGS sequence"/>
</dbReference>
<evidence type="ECO:0000256" key="1">
    <source>
        <dbReference type="ARBA" id="ARBA00004651"/>
    </source>
</evidence>
<dbReference type="GO" id="GO:0005886">
    <property type="term" value="C:plasma membrane"/>
    <property type="evidence" value="ECO:0007669"/>
    <property type="project" value="UniProtKB-SubCell"/>
</dbReference>
<evidence type="ECO:0000313" key="7">
    <source>
        <dbReference type="EMBL" id="KPJ53967.1"/>
    </source>
</evidence>
<dbReference type="PANTHER" id="PTHR30250:SF11">
    <property type="entry name" value="O-ANTIGEN TRANSPORTER-RELATED"/>
    <property type="match status" value="1"/>
</dbReference>
<proteinExistence type="predicted"/>
<feature type="transmembrane region" description="Helical" evidence="6">
    <location>
        <begin position="355"/>
        <end position="371"/>
    </location>
</feature>
<feature type="transmembrane region" description="Helical" evidence="6">
    <location>
        <begin position="323"/>
        <end position="343"/>
    </location>
</feature>
<dbReference type="STRING" id="1703770.AMJ39_02525"/>
<dbReference type="AlphaFoldDB" id="A0A0S7WVF6"/>